<comment type="caution">
    <text evidence="1">The sequence shown here is derived from an EMBL/GenBank/DDBJ whole genome shotgun (WGS) entry which is preliminary data.</text>
</comment>
<proteinExistence type="predicted"/>
<dbReference type="Proteomes" id="UP001634394">
    <property type="component" value="Unassembled WGS sequence"/>
</dbReference>
<accession>A0ABD3XP28</accession>
<keyword evidence="2" id="KW-1185">Reference proteome</keyword>
<feature type="non-terminal residue" evidence="1">
    <location>
        <position position="1"/>
    </location>
</feature>
<dbReference type="EMBL" id="JBJQND010000001">
    <property type="protein sequence ID" value="KAL3887961.1"/>
    <property type="molecule type" value="Genomic_DNA"/>
</dbReference>
<organism evidence="1 2">
    <name type="scientific">Sinanodonta woodiana</name>
    <name type="common">Chinese pond mussel</name>
    <name type="synonym">Anodonta woodiana</name>
    <dbReference type="NCBI Taxonomy" id="1069815"/>
    <lineage>
        <taxon>Eukaryota</taxon>
        <taxon>Metazoa</taxon>
        <taxon>Spiralia</taxon>
        <taxon>Lophotrochozoa</taxon>
        <taxon>Mollusca</taxon>
        <taxon>Bivalvia</taxon>
        <taxon>Autobranchia</taxon>
        <taxon>Heteroconchia</taxon>
        <taxon>Palaeoheterodonta</taxon>
        <taxon>Unionida</taxon>
        <taxon>Unionoidea</taxon>
        <taxon>Unionidae</taxon>
        <taxon>Unioninae</taxon>
        <taxon>Sinanodonta</taxon>
    </lineage>
</organism>
<reference evidence="1 2" key="1">
    <citation type="submission" date="2024-11" db="EMBL/GenBank/DDBJ databases">
        <title>Chromosome-level genome assembly of the freshwater bivalve Anodonta woodiana.</title>
        <authorList>
            <person name="Chen X."/>
        </authorList>
    </citation>
    <scope>NUCLEOTIDE SEQUENCE [LARGE SCALE GENOMIC DNA]</scope>
    <source>
        <strain evidence="1">MN2024</strain>
        <tissue evidence="1">Gills</tissue>
    </source>
</reference>
<sequence length="91" mass="10620">EKKMITDLRTEQNNLAHSHSTVMNEQDFQTQWTDITTILTDLCKLCNDPNFDTEIQKEIQDIQLSESDAIDSKQNEMREELNKMCKDIDGI</sequence>
<evidence type="ECO:0000313" key="1">
    <source>
        <dbReference type="EMBL" id="KAL3887961.1"/>
    </source>
</evidence>
<dbReference type="AlphaFoldDB" id="A0ABD3XP28"/>
<evidence type="ECO:0000313" key="2">
    <source>
        <dbReference type="Proteomes" id="UP001634394"/>
    </source>
</evidence>
<name>A0ABD3XP28_SINWO</name>
<gene>
    <name evidence="1" type="ORF">ACJMK2_000346</name>
</gene>
<protein>
    <submittedName>
        <fullName evidence="1">Uncharacterized protein</fullName>
    </submittedName>
</protein>